<evidence type="ECO:0000256" key="1">
    <source>
        <dbReference type="ARBA" id="ARBA00023239"/>
    </source>
</evidence>
<dbReference type="EMBL" id="JACOGI010000003">
    <property type="protein sequence ID" value="MBC3517236.1"/>
    <property type="molecule type" value="Genomic_DNA"/>
</dbReference>
<sequence>MLIYLDRELDLDQLVDIARRGQAVALSDQYRARVQAGRAAVLKVVKQRRPVYGVTTGFGVLCDRAIPPADAAQLQQNILRSHATAVGAPLTAEQTRAVMVLMLQNCGTGHSGIGLEVLEQLVRYLNEGLVPWAPAQGSVGYLSVEAHIALTLIGEGQFWGADGRPTAAATQLQARGIEPVVLGPKEGLSLISGTTSPCALGCLALHDMLLCLQAADCIGTLSLEVLGGTDRAFDRRLMELRRHPTQWESARRVRAVLQGSARVEAARRTTLQDAMSLRCIPQLHGAVAETLLHARTVLERELCSCCDNPAVFWEEDTVISGCNPDSSFVGLCMDSACTAAVMLAKMSERRTDRLLSGKGGLPPFLTAAAGLCSGFMGLQYTQAGLLGDMRQQCHPASVDSVPTCGGQEDYVAMGYNSAKRSLDIAQKLAWVLATELLCVLQANYLKGDDLPSAPYLTKLREALNGAVPGFDGDELFAPYVQLLADFILAGKMPAV</sequence>
<organism evidence="2 3">
    <name type="scientific">Neobittarella massiliensis</name>
    <name type="common">ex Bilen et al. 2018</name>
    <dbReference type="NCBI Taxonomy" id="2041842"/>
    <lineage>
        <taxon>Bacteria</taxon>
        <taxon>Bacillati</taxon>
        <taxon>Bacillota</taxon>
        <taxon>Clostridia</taxon>
        <taxon>Eubacteriales</taxon>
        <taxon>Oscillospiraceae</taxon>
        <taxon>Neobittarella (ex Bilen et al. 2018)</taxon>
    </lineage>
</organism>
<reference evidence="2" key="1">
    <citation type="submission" date="2020-08" db="EMBL/GenBank/DDBJ databases">
        <authorList>
            <person name="Liu C."/>
            <person name="Sun Q."/>
        </authorList>
    </citation>
    <scope>NUCLEOTIDE SEQUENCE</scope>
    <source>
        <strain evidence="2">NSJ-65</strain>
    </source>
</reference>
<evidence type="ECO:0000313" key="3">
    <source>
        <dbReference type="Proteomes" id="UP000597668"/>
    </source>
</evidence>
<dbReference type="Proteomes" id="UP000597668">
    <property type="component" value="Unassembled WGS sequence"/>
</dbReference>
<dbReference type="CDD" id="cd00332">
    <property type="entry name" value="PAL-HAL"/>
    <property type="match status" value="1"/>
</dbReference>
<dbReference type="AlphaFoldDB" id="A0A8J6IR99"/>
<accession>A0A8J6IR99</accession>
<keyword evidence="1 2" id="KW-0456">Lyase</keyword>
<dbReference type="SUPFAM" id="SSF48557">
    <property type="entry name" value="L-aspartase-like"/>
    <property type="match status" value="1"/>
</dbReference>
<comment type="caution">
    <text evidence="2">The sequence shown here is derived from an EMBL/GenBank/DDBJ whole genome shotgun (WGS) entry which is preliminary data.</text>
</comment>
<proteinExistence type="predicted"/>
<dbReference type="PANTHER" id="PTHR10362">
    <property type="entry name" value="HISTIDINE AMMONIA-LYASE"/>
    <property type="match status" value="1"/>
</dbReference>
<protein>
    <submittedName>
        <fullName evidence="2">Aromatic amino acid lyase</fullName>
    </submittedName>
</protein>
<name>A0A8J6IR99_9FIRM</name>
<keyword evidence="3" id="KW-1185">Reference proteome</keyword>
<dbReference type="Pfam" id="PF00221">
    <property type="entry name" value="Lyase_aromatic"/>
    <property type="match status" value="1"/>
</dbReference>
<dbReference type="GO" id="GO:0016841">
    <property type="term" value="F:ammonia-lyase activity"/>
    <property type="evidence" value="ECO:0007669"/>
    <property type="project" value="UniProtKB-ARBA"/>
</dbReference>
<dbReference type="InterPro" id="IPR008948">
    <property type="entry name" value="L-Aspartase-like"/>
</dbReference>
<evidence type="ECO:0000313" key="2">
    <source>
        <dbReference type="EMBL" id="MBC3517236.1"/>
    </source>
</evidence>
<gene>
    <name evidence="2" type="ORF">H8K20_12635</name>
</gene>
<dbReference type="InterPro" id="IPR024083">
    <property type="entry name" value="Fumarase/histidase_N"/>
</dbReference>
<dbReference type="Gene3D" id="1.20.200.10">
    <property type="entry name" value="Fumarase/aspartase (Central domain)"/>
    <property type="match status" value="1"/>
</dbReference>
<dbReference type="Gene3D" id="1.10.275.10">
    <property type="entry name" value="Fumarase/aspartase (N-terminal domain)"/>
    <property type="match status" value="1"/>
</dbReference>
<dbReference type="InterPro" id="IPR001106">
    <property type="entry name" value="Aromatic_Lyase"/>
</dbReference>